<proteinExistence type="predicted"/>
<dbReference type="Pfam" id="PF01738">
    <property type="entry name" value="DLH"/>
    <property type="match status" value="1"/>
</dbReference>
<organism evidence="2 3">
    <name type="scientific">Sphingomonas vulcanisoli</name>
    <dbReference type="NCBI Taxonomy" id="1658060"/>
    <lineage>
        <taxon>Bacteria</taxon>
        <taxon>Pseudomonadati</taxon>
        <taxon>Pseudomonadota</taxon>
        <taxon>Alphaproteobacteria</taxon>
        <taxon>Sphingomonadales</taxon>
        <taxon>Sphingomonadaceae</taxon>
        <taxon>Sphingomonas</taxon>
    </lineage>
</organism>
<dbReference type="EMBL" id="JAAOZC010000001">
    <property type="protein sequence ID" value="NIJ06709.1"/>
    <property type="molecule type" value="Genomic_DNA"/>
</dbReference>
<dbReference type="Proteomes" id="UP000727456">
    <property type="component" value="Unassembled WGS sequence"/>
</dbReference>
<evidence type="ECO:0000259" key="1">
    <source>
        <dbReference type="Pfam" id="PF01738"/>
    </source>
</evidence>
<gene>
    <name evidence="2" type="ORF">FHS31_000291</name>
</gene>
<reference evidence="2 3" key="1">
    <citation type="submission" date="2020-03" db="EMBL/GenBank/DDBJ databases">
        <title>Genomic Encyclopedia of Type Strains, Phase III (KMG-III): the genomes of soil and plant-associated and newly described type strains.</title>
        <authorList>
            <person name="Whitman W."/>
        </authorList>
    </citation>
    <scope>NUCLEOTIDE SEQUENCE [LARGE SCALE GENOMIC DNA]</scope>
    <source>
        <strain evidence="2 3">CECT 8804</strain>
    </source>
</reference>
<dbReference type="EC" id="3.1.1.45" evidence="2"/>
<evidence type="ECO:0000313" key="3">
    <source>
        <dbReference type="Proteomes" id="UP000727456"/>
    </source>
</evidence>
<dbReference type="Gene3D" id="3.40.50.1820">
    <property type="entry name" value="alpha/beta hydrolase"/>
    <property type="match status" value="1"/>
</dbReference>
<evidence type="ECO:0000313" key="2">
    <source>
        <dbReference type="EMBL" id="NIJ06709.1"/>
    </source>
</evidence>
<dbReference type="InterPro" id="IPR029058">
    <property type="entry name" value="AB_hydrolase_fold"/>
</dbReference>
<sequence>MQAAEVIISTPSGPMRCFIVHPEPDIPYPVVILYMDFWGYRDELKTLARRLASVGYYCVVPDFYHREDATVLNQFFDANGRTVSVFNLDREQLAIAAAPLRRLTDAMVLDDTSAVLTYVDQDRRALATHVGAIGFCMGGRHAIEAAQRWPERFVGTASLHGSYLISDRPESPHLALGRLRGELYCGYAENDLTAEGDMIPRFEALLADSPVRYSRSLHAGAHHGYALPSRDVYDQDATERDWELILAMFYRTMPPYGGVVPQ</sequence>
<dbReference type="SUPFAM" id="SSF53474">
    <property type="entry name" value="alpha/beta-Hydrolases"/>
    <property type="match status" value="1"/>
</dbReference>
<comment type="caution">
    <text evidence="2">The sequence shown here is derived from an EMBL/GenBank/DDBJ whole genome shotgun (WGS) entry which is preliminary data.</text>
</comment>
<accession>A0ABX0TRE3</accession>
<dbReference type="InterPro" id="IPR002925">
    <property type="entry name" value="Dienelactn_hydro"/>
</dbReference>
<protein>
    <submittedName>
        <fullName evidence="2">Carboxymethylenebutenolidase</fullName>
        <ecNumber evidence="2">3.1.1.45</ecNumber>
    </submittedName>
</protein>
<dbReference type="InterPro" id="IPR051049">
    <property type="entry name" value="Dienelactone_hydrolase-like"/>
</dbReference>
<name>A0ABX0TRE3_9SPHN</name>
<dbReference type="PANTHER" id="PTHR46623:SF10">
    <property type="entry name" value="CARBOXYMETHYLENEBUTENOLIDASE HOMOLOG"/>
    <property type="match status" value="1"/>
</dbReference>
<keyword evidence="3" id="KW-1185">Reference proteome</keyword>
<dbReference type="GO" id="GO:0008806">
    <property type="term" value="F:carboxymethylenebutenolidase activity"/>
    <property type="evidence" value="ECO:0007669"/>
    <property type="project" value="UniProtKB-EC"/>
</dbReference>
<feature type="domain" description="Dienelactone hydrolase" evidence="1">
    <location>
        <begin position="16"/>
        <end position="250"/>
    </location>
</feature>
<dbReference type="PANTHER" id="PTHR46623">
    <property type="entry name" value="CARBOXYMETHYLENEBUTENOLIDASE-RELATED"/>
    <property type="match status" value="1"/>
</dbReference>
<keyword evidence="2" id="KW-0378">Hydrolase</keyword>
<dbReference type="RefSeq" id="WP_167071314.1">
    <property type="nucleotide sequence ID" value="NZ_JAAOZC010000001.1"/>
</dbReference>